<dbReference type="EMBL" id="PXYV01000080">
    <property type="protein sequence ID" value="PSR20173.1"/>
    <property type="molecule type" value="Genomic_DNA"/>
</dbReference>
<sequence length="442" mass="50357">MRWRVDSEKEIALLTRDLWPRERGVAPIRVLQLGEGRFLRTFVDALFQELGRKGPAFSVLMTNMRASGAATIEGLQRQDGLYTVVFGDEEKIERTVIDCVMPVELKRQWSTLVEAIKTPDLTVIVTNGTEASYRAPVEESWPVPPGDGLVSRLVLLLWERWQVIPESPLWVMPTELVTHNGARLRQLVIEASARFQAAPAFQRWLQEKVRFVNSWVDRIVAGYPESARSWWDAWGYRDAYCSIAERYGRWWIERASWEPQGPLPLDRLPEVCLVDDLAPYEDLKLFLLNGAHIGLAALGLLRGYATVAQAMSDPDIAQVVNNYWRCAKGVVPLPAQEVDAFIRHLPGRFQNPYIAHQLRDIASNLAQKWRLRLQPVIWRIWEREQRIPQPLVTFTAAIGQWLALNRESANSASTPTLKQLLGLDSEEGPWLDALCAAVHLDE</sequence>
<dbReference type="Pfam" id="PF08125">
    <property type="entry name" value="Mannitol_dh_C"/>
    <property type="match status" value="1"/>
</dbReference>
<dbReference type="Gene3D" id="1.10.1040.10">
    <property type="entry name" value="N-(1-d-carboxylethyl)-l-norvaline Dehydrogenase, domain 2"/>
    <property type="match status" value="1"/>
</dbReference>
<evidence type="ECO:0000256" key="3">
    <source>
        <dbReference type="ARBA" id="ARBA00048615"/>
    </source>
</evidence>
<feature type="domain" description="Mannitol dehydrogenase N-terminal" evidence="4">
    <location>
        <begin position="29"/>
        <end position="255"/>
    </location>
</feature>
<dbReference type="SUPFAM" id="SSF51735">
    <property type="entry name" value="NAD(P)-binding Rossmann-fold domains"/>
    <property type="match status" value="1"/>
</dbReference>
<dbReference type="PANTHER" id="PTHR30524">
    <property type="entry name" value="MANNITOL-1-PHOSPHATE 5-DEHYDROGENASE"/>
    <property type="match status" value="1"/>
</dbReference>
<gene>
    <name evidence="6" type="ORF">C7B45_16180</name>
</gene>
<evidence type="ECO:0000256" key="1">
    <source>
        <dbReference type="ARBA" id="ARBA00023002"/>
    </source>
</evidence>
<dbReference type="Proteomes" id="UP000241848">
    <property type="component" value="Unassembled WGS sequence"/>
</dbReference>
<dbReference type="GO" id="GO:0008926">
    <property type="term" value="F:mannitol-1-phosphate 5-dehydrogenase activity"/>
    <property type="evidence" value="ECO:0007669"/>
    <property type="project" value="UniProtKB-EC"/>
</dbReference>
<evidence type="ECO:0000256" key="2">
    <source>
        <dbReference type="ARBA" id="ARBA00023027"/>
    </source>
</evidence>
<dbReference type="PANTHER" id="PTHR30524:SF0">
    <property type="entry name" value="ALTRONATE OXIDOREDUCTASE-RELATED"/>
    <property type="match status" value="1"/>
</dbReference>
<reference evidence="6 7" key="1">
    <citation type="journal article" date="2014" name="BMC Genomics">
        <title>Comparison of environmental and isolate Sulfobacillus genomes reveals diverse carbon, sulfur, nitrogen, and hydrogen metabolisms.</title>
        <authorList>
            <person name="Justice N.B."/>
            <person name="Norman A."/>
            <person name="Brown C.T."/>
            <person name="Singh A."/>
            <person name="Thomas B.C."/>
            <person name="Banfield J.F."/>
        </authorList>
    </citation>
    <scope>NUCLEOTIDE SEQUENCE [LARGE SCALE GENOMIC DNA]</scope>
    <source>
        <strain evidence="6">AMDSBA3</strain>
    </source>
</reference>
<dbReference type="Pfam" id="PF01232">
    <property type="entry name" value="Mannitol_dh"/>
    <property type="match status" value="1"/>
</dbReference>
<dbReference type="AlphaFoldDB" id="A0A2T2WD68"/>
<evidence type="ECO:0000259" key="5">
    <source>
        <dbReference type="Pfam" id="PF08125"/>
    </source>
</evidence>
<evidence type="ECO:0000313" key="6">
    <source>
        <dbReference type="EMBL" id="PSR20173.1"/>
    </source>
</evidence>
<dbReference type="InterPro" id="IPR008927">
    <property type="entry name" value="6-PGluconate_DH-like_C_sf"/>
</dbReference>
<keyword evidence="1" id="KW-0560">Oxidoreductase</keyword>
<organism evidence="6 7">
    <name type="scientific">Sulfobacillus acidophilus</name>
    <dbReference type="NCBI Taxonomy" id="53633"/>
    <lineage>
        <taxon>Bacteria</taxon>
        <taxon>Bacillati</taxon>
        <taxon>Bacillota</taxon>
        <taxon>Clostridia</taxon>
        <taxon>Eubacteriales</taxon>
        <taxon>Clostridiales Family XVII. Incertae Sedis</taxon>
        <taxon>Sulfobacillus</taxon>
    </lineage>
</organism>
<dbReference type="InterPro" id="IPR013118">
    <property type="entry name" value="Mannitol_DH_C"/>
</dbReference>
<accession>A0A2T2WD68</accession>
<evidence type="ECO:0008006" key="8">
    <source>
        <dbReference type="Google" id="ProtNLM"/>
    </source>
</evidence>
<dbReference type="InterPro" id="IPR013131">
    <property type="entry name" value="Mannitol_DH_N"/>
</dbReference>
<comment type="caution">
    <text evidence="6">The sequence shown here is derived from an EMBL/GenBank/DDBJ whole genome shotgun (WGS) entry which is preliminary data.</text>
</comment>
<dbReference type="Gene3D" id="3.40.50.720">
    <property type="entry name" value="NAD(P)-binding Rossmann-like Domain"/>
    <property type="match status" value="1"/>
</dbReference>
<dbReference type="InterPro" id="IPR036291">
    <property type="entry name" value="NAD(P)-bd_dom_sf"/>
</dbReference>
<proteinExistence type="predicted"/>
<keyword evidence="2" id="KW-0520">NAD</keyword>
<evidence type="ECO:0000313" key="7">
    <source>
        <dbReference type="Proteomes" id="UP000241848"/>
    </source>
</evidence>
<dbReference type="GO" id="GO:0019592">
    <property type="term" value="P:mannitol catabolic process"/>
    <property type="evidence" value="ECO:0007669"/>
    <property type="project" value="TreeGrafter"/>
</dbReference>
<dbReference type="SUPFAM" id="SSF48179">
    <property type="entry name" value="6-phosphogluconate dehydrogenase C-terminal domain-like"/>
    <property type="match status" value="1"/>
</dbReference>
<protein>
    <recommendedName>
        <fullName evidence="8">Tagaturonate reductase</fullName>
    </recommendedName>
</protein>
<dbReference type="InterPro" id="IPR013328">
    <property type="entry name" value="6PGD_dom2"/>
</dbReference>
<name>A0A2T2WD68_9FIRM</name>
<evidence type="ECO:0000259" key="4">
    <source>
        <dbReference type="Pfam" id="PF01232"/>
    </source>
</evidence>
<feature type="domain" description="Mannitol dehydrogenase C-terminal" evidence="5">
    <location>
        <begin position="276"/>
        <end position="411"/>
    </location>
</feature>
<comment type="catalytic activity">
    <reaction evidence="3">
        <text>D-mannitol 1-phosphate + NAD(+) = beta-D-fructose 6-phosphate + NADH + H(+)</text>
        <dbReference type="Rhea" id="RHEA:19661"/>
        <dbReference type="ChEBI" id="CHEBI:15378"/>
        <dbReference type="ChEBI" id="CHEBI:57540"/>
        <dbReference type="ChEBI" id="CHEBI:57634"/>
        <dbReference type="ChEBI" id="CHEBI:57945"/>
        <dbReference type="ChEBI" id="CHEBI:61381"/>
        <dbReference type="EC" id="1.1.1.17"/>
    </reaction>
</comment>
<dbReference type="GO" id="GO:0005829">
    <property type="term" value="C:cytosol"/>
    <property type="evidence" value="ECO:0007669"/>
    <property type="project" value="TreeGrafter"/>
</dbReference>